<dbReference type="SUPFAM" id="SSF51735">
    <property type="entry name" value="NAD(P)-binding Rossmann-fold domains"/>
    <property type="match status" value="1"/>
</dbReference>
<dbReference type="AlphaFoldDB" id="A0A6A1VQA7"/>
<feature type="transmembrane region" description="Helical" evidence="1">
    <location>
        <begin position="14"/>
        <end position="34"/>
    </location>
</feature>
<accession>A0A6A1VQA7</accession>
<keyword evidence="1" id="KW-0812">Transmembrane</keyword>
<feature type="non-terminal residue" evidence="2">
    <location>
        <position position="71"/>
    </location>
</feature>
<evidence type="ECO:0000313" key="3">
    <source>
        <dbReference type="Proteomes" id="UP000516437"/>
    </source>
</evidence>
<dbReference type="InterPro" id="IPR036291">
    <property type="entry name" value="NAD(P)-bd_dom_sf"/>
</dbReference>
<dbReference type="Proteomes" id="UP000516437">
    <property type="component" value="Chromosome 5"/>
</dbReference>
<keyword evidence="1" id="KW-1133">Transmembrane helix</keyword>
<reference evidence="2 3" key="1">
    <citation type="journal article" date="2019" name="Plant Biotechnol. J.">
        <title>The red bayberry genome and genetic basis of sex determination.</title>
        <authorList>
            <person name="Jia H.M."/>
            <person name="Jia H.J."/>
            <person name="Cai Q.L."/>
            <person name="Wang Y."/>
            <person name="Zhao H.B."/>
            <person name="Yang W.F."/>
            <person name="Wang G.Y."/>
            <person name="Li Y.H."/>
            <person name="Zhan D.L."/>
            <person name="Shen Y.T."/>
            <person name="Niu Q.F."/>
            <person name="Chang L."/>
            <person name="Qiu J."/>
            <person name="Zhao L."/>
            <person name="Xie H.B."/>
            <person name="Fu W.Y."/>
            <person name="Jin J."/>
            <person name="Li X.W."/>
            <person name="Jiao Y."/>
            <person name="Zhou C.C."/>
            <person name="Tu T."/>
            <person name="Chai C.Y."/>
            <person name="Gao J.L."/>
            <person name="Fan L.J."/>
            <person name="van de Weg E."/>
            <person name="Wang J.Y."/>
            <person name="Gao Z.S."/>
        </authorList>
    </citation>
    <scope>NUCLEOTIDE SEQUENCE [LARGE SCALE GENOMIC DNA]</scope>
    <source>
        <tissue evidence="2">Leaves</tissue>
    </source>
</reference>
<evidence type="ECO:0000313" key="2">
    <source>
        <dbReference type="EMBL" id="KAB1214156.1"/>
    </source>
</evidence>
<sequence>QIQYLLKASGAGSIIFMSSVAGVVSVGAGSIYAASKGLQEEAISGRGKLKNPSWTAPERQMRFPPWWHSSA</sequence>
<gene>
    <name evidence="2" type="ORF">CJ030_MR5G027229</name>
</gene>
<keyword evidence="3" id="KW-1185">Reference proteome</keyword>
<dbReference type="EMBL" id="RXIC02000023">
    <property type="protein sequence ID" value="KAB1214156.1"/>
    <property type="molecule type" value="Genomic_DNA"/>
</dbReference>
<name>A0A6A1VQA7_9ROSI</name>
<keyword evidence="1" id="KW-0472">Membrane</keyword>
<organism evidence="2 3">
    <name type="scientific">Morella rubra</name>
    <name type="common">Chinese bayberry</name>
    <dbReference type="NCBI Taxonomy" id="262757"/>
    <lineage>
        <taxon>Eukaryota</taxon>
        <taxon>Viridiplantae</taxon>
        <taxon>Streptophyta</taxon>
        <taxon>Embryophyta</taxon>
        <taxon>Tracheophyta</taxon>
        <taxon>Spermatophyta</taxon>
        <taxon>Magnoliopsida</taxon>
        <taxon>eudicotyledons</taxon>
        <taxon>Gunneridae</taxon>
        <taxon>Pentapetalae</taxon>
        <taxon>rosids</taxon>
        <taxon>fabids</taxon>
        <taxon>Fagales</taxon>
        <taxon>Myricaceae</taxon>
        <taxon>Morella</taxon>
    </lineage>
</organism>
<evidence type="ECO:0000256" key="1">
    <source>
        <dbReference type="SAM" id="Phobius"/>
    </source>
</evidence>
<comment type="caution">
    <text evidence="2">The sequence shown here is derived from an EMBL/GenBank/DDBJ whole genome shotgun (WGS) entry which is preliminary data.</text>
</comment>
<protein>
    <submittedName>
        <fullName evidence="2">Uncharacterized protein</fullName>
    </submittedName>
</protein>
<proteinExistence type="predicted"/>